<organism evidence="1 2">
    <name type="scientific">Nonomuraea harbinensis</name>
    <dbReference type="NCBI Taxonomy" id="1286938"/>
    <lineage>
        <taxon>Bacteria</taxon>
        <taxon>Bacillati</taxon>
        <taxon>Actinomycetota</taxon>
        <taxon>Actinomycetes</taxon>
        <taxon>Streptosporangiales</taxon>
        <taxon>Streptosporangiaceae</taxon>
        <taxon>Nonomuraea</taxon>
    </lineage>
</organism>
<comment type="caution">
    <text evidence="1">The sequence shown here is derived from an EMBL/GenBank/DDBJ whole genome shotgun (WGS) entry which is preliminary data.</text>
</comment>
<sequence length="375" mass="40752">MDLRTLHAAVRRFPLVGRPRPACPSLQERVREIAEIADIARQQGANGLHQAVHALNKAALVASDCGLGDLARDLCWQHISVYRQTGAHLTVPHAKYMLEPVLNLARLQIRAGNGDQGLRLLDAVYQAVTARTDLIVEGQTLPTARLIGTRQEHHKLREWIWLQYLAEGIRALAMTGRWDEAVTHAKVHNGIGVHLMEGRQAEIIAHCLHGAPQAARNVLEECELTEPWERQVGACLHVMCSGASASEDVQAMVQQFLGSEPRPGYAVFRARFGLTVATLTNALDRGATERVLAQVMMEALESGDGYAARDVLGHLAVTEQADDRSRGLSELVASAGLGRGHLPAPLYDSISAAVKIAREALARSLLPTSGQPVAR</sequence>
<proteinExistence type="predicted"/>
<gene>
    <name evidence="1" type="ORF">ACFPUY_03485</name>
</gene>
<accession>A0ABW1BM69</accession>
<evidence type="ECO:0008006" key="3">
    <source>
        <dbReference type="Google" id="ProtNLM"/>
    </source>
</evidence>
<keyword evidence="2" id="KW-1185">Reference proteome</keyword>
<name>A0ABW1BM69_9ACTN</name>
<dbReference type="Proteomes" id="UP001596096">
    <property type="component" value="Unassembled WGS sequence"/>
</dbReference>
<evidence type="ECO:0000313" key="2">
    <source>
        <dbReference type="Proteomes" id="UP001596096"/>
    </source>
</evidence>
<reference evidence="2" key="1">
    <citation type="journal article" date="2019" name="Int. J. Syst. Evol. Microbiol.">
        <title>The Global Catalogue of Microorganisms (GCM) 10K type strain sequencing project: providing services to taxonomists for standard genome sequencing and annotation.</title>
        <authorList>
            <consortium name="The Broad Institute Genomics Platform"/>
            <consortium name="The Broad Institute Genome Sequencing Center for Infectious Disease"/>
            <person name="Wu L."/>
            <person name="Ma J."/>
        </authorList>
    </citation>
    <scope>NUCLEOTIDE SEQUENCE [LARGE SCALE GENOMIC DNA]</scope>
    <source>
        <strain evidence="2">CGMCC 4.7106</strain>
    </source>
</reference>
<dbReference type="EMBL" id="JBHSNW010000001">
    <property type="protein sequence ID" value="MFC5814129.1"/>
    <property type="molecule type" value="Genomic_DNA"/>
</dbReference>
<evidence type="ECO:0000313" key="1">
    <source>
        <dbReference type="EMBL" id="MFC5814129.1"/>
    </source>
</evidence>
<protein>
    <recommendedName>
        <fullName evidence="3">XRE family transcriptional regulator</fullName>
    </recommendedName>
</protein>
<dbReference type="RefSeq" id="WP_219544974.1">
    <property type="nucleotide sequence ID" value="NZ_JAHKRN010000012.1"/>
</dbReference>